<dbReference type="EMBL" id="FNCO01000003">
    <property type="protein sequence ID" value="SDG76464.1"/>
    <property type="molecule type" value="Genomic_DNA"/>
</dbReference>
<keyword evidence="5" id="KW-0812">Transmembrane</keyword>
<name>A0A1G7WX31_9PSED</name>
<dbReference type="GO" id="GO:0015031">
    <property type="term" value="P:protein transport"/>
    <property type="evidence" value="ECO:0007669"/>
    <property type="project" value="UniProtKB-KW"/>
</dbReference>
<evidence type="ECO:0000256" key="2">
    <source>
        <dbReference type="ARBA" id="ARBA00022448"/>
    </source>
</evidence>
<evidence type="ECO:0000313" key="10">
    <source>
        <dbReference type="EMBL" id="SDG76464.1"/>
    </source>
</evidence>
<dbReference type="AlphaFoldDB" id="A0A1G7WX31"/>
<proteinExistence type="predicted"/>
<accession>A0A1G7WX31</accession>
<organism evidence="10 11">
    <name type="scientific">Pseudomonas abietaniphila</name>
    <dbReference type="NCBI Taxonomy" id="89065"/>
    <lineage>
        <taxon>Bacteria</taxon>
        <taxon>Pseudomonadati</taxon>
        <taxon>Pseudomonadota</taxon>
        <taxon>Gammaproteobacteria</taxon>
        <taxon>Pseudomonadales</taxon>
        <taxon>Pseudomonadaceae</taxon>
        <taxon>Pseudomonas</taxon>
    </lineage>
</organism>
<dbReference type="InterPro" id="IPR024961">
    <property type="entry name" value="T2SS_GspC_N"/>
</dbReference>
<dbReference type="RefSeq" id="WP_074751581.1">
    <property type="nucleotide sequence ID" value="NZ_FNCO01000003.1"/>
</dbReference>
<evidence type="ECO:0000256" key="5">
    <source>
        <dbReference type="ARBA" id="ARBA00022692"/>
    </source>
</evidence>
<sequence>MAAVLGYGAHLLWAERSYRQRLHAVTAFPPVARPLEALPTPDNSALLTVLGFKTQGAAPHSQEPAVLRGTVVSSGKQSRALLTVGGSQRSYREGERLPSGSVVLRIDAGRVFLWRNGREEVLPLVMSAQPVLRTATAVTPVVHSHLRPNAAKLQD</sequence>
<comment type="subcellular location">
    <subcellularLocation>
        <location evidence="1">Cell inner membrane</location>
    </subcellularLocation>
</comment>
<dbReference type="Pfam" id="PF11356">
    <property type="entry name" value="T2SSC"/>
    <property type="match status" value="1"/>
</dbReference>
<evidence type="ECO:0000256" key="3">
    <source>
        <dbReference type="ARBA" id="ARBA00022475"/>
    </source>
</evidence>
<dbReference type="Gene3D" id="2.30.30.830">
    <property type="match status" value="1"/>
</dbReference>
<keyword evidence="3" id="KW-1003">Cell membrane</keyword>
<evidence type="ECO:0000256" key="1">
    <source>
        <dbReference type="ARBA" id="ARBA00004533"/>
    </source>
</evidence>
<keyword evidence="4" id="KW-0997">Cell inner membrane</keyword>
<protein>
    <submittedName>
        <fullName evidence="10">Type IV pilus biogenesis</fullName>
    </submittedName>
</protein>
<evidence type="ECO:0000256" key="6">
    <source>
        <dbReference type="ARBA" id="ARBA00022927"/>
    </source>
</evidence>
<dbReference type="GO" id="GO:0005886">
    <property type="term" value="C:plasma membrane"/>
    <property type="evidence" value="ECO:0007669"/>
    <property type="project" value="UniProtKB-SubCell"/>
</dbReference>
<dbReference type="OrthoDB" id="6897895at2"/>
<evidence type="ECO:0000256" key="4">
    <source>
        <dbReference type="ARBA" id="ARBA00022519"/>
    </source>
</evidence>
<keyword evidence="6" id="KW-0653">Protein transport</keyword>
<dbReference type="Proteomes" id="UP000182894">
    <property type="component" value="Unassembled WGS sequence"/>
</dbReference>
<reference evidence="11" key="1">
    <citation type="submission" date="2016-10" db="EMBL/GenBank/DDBJ databases">
        <authorList>
            <person name="Varghese N."/>
            <person name="Submissions S."/>
        </authorList>
    </citation>
    <scope>NUCLEOTIDE SEQUENCE [LARGE SCALE GENOMIC DNA]</scope>
    <source>
        <strain evidence="11">ATCC 700689</strain>
    </source>
</reference>
<feature type="domain" description="Type II secretion system protein GspC N-terminal" evidence="9">
    <location>
        <begin position="56"/>
        <end position="124"/>
    </location>
</feature>
<keyword evidence="8" id="KW-0472">Membrane</keyword>
<evidence type="ECO:0000256" key="8">
    <source>
        <dbReference type="ARBA" id="ARBA00023136"/>
    </source>
</evidence>
<evidence type="ECO:0000259" key="9">
    <source>
        <dbReference type="Pfam" id="PF11356"/>
    </source>
</evidence>
<keyword evidence="11" id="KW-1185">Reference proteome</keyword>
<dbReference type="STRING" id="89065.SAMN05216605_10387"/>
<evidence type="ECO:0000256" key="7">
    <source>
        <dbReference type="ARBA" id="ARBA00022989"/>
    </source>
</evidence>
<evidence type="ECO:0000313" key="11">
    <source>
        <dbReference type="Proteomes" id="UP000182894"/>
    </source>
</evidence>
<keyword evidence="2" id="KW-0813">Transport</keyword>
<keyword evidence="7" id="KW-1133">Transmembrane helix</keyword>
<gene>
    <name evidence="10" type="ORF">SAMN05216605_10387</name>
</gene>